<feature type="region of interest" description="Disordered" evidence="1">
    <location>
        <begin position="185"/>
        <end position="211"/>
    </location>
</feature>
<dbReference type="AlphaFoldDB" id="A0A1H8INH9"/>
<accession>A0A1H8INH9</accession>
<protein>
    <submittedName>
        <fullName evidence="2">Uncharacterized protein</fullName>
    </submittedName>
</protein>
<feature type="compositionally biased region" description="Pro residues" evidence="1">
    <location>
        <begin position="185"/>
        <end position="196"/>
    </location>
</feature>
<evidence type="ECO:0000313" key="2">
    <source>
        <dbReference type="EMBL" id="SEN69208.1"/>
    </source>
</evidence>
<dbReference type="RefSeq" id="WP_074746225.1">
    <property type="nucleotide sequence ID" value="NZ_FOCT01000006.1"/>
</dbReference>
<dbReference type="EMBL" id="FOCT01000006">
    <property type="protein sequence ID" value="SEN69208.1"/>
    <property type="molecule type" value="Genomic_DNA"/>
</dbReference>
<feature type="region of interest" description="Disordered" evidence="1">
    <location>
        <begin position="931"/>
        <end position="952"/>
    </location>
</feature>
<evidence type="ECO:0000313" key="3">
    <source>
        <dbReference type="Proteomes" id="UP000183898"/>
    </source>
</evidence>
<gene>
    <name evidence="2" type="ORF">SAMN05216404_106107</name>
</gene>
<dbReference type="Proteomes" id="UP000183898">
    <property type="component" value="Unassembled WGS sequence"/>
</dbReference>
<reference evidence="2 3" key="1">
    <citation type="submission" date="2016-10" db="EMBL/GenBank/DDBJ databases">
        <authorList>
            <person name="de Groot N.N."/>
        </authorList>
    </citation>
    <scope>NUCLEOTIDE SEQUENCE [LARGE SCALE GENOMIC DNA]</scope>
    <source>
        <strain evidence="2 3">Nl18</strain>
    </source>
</reference>
<organism evidence="2 3">
    <name type="scientific">Nitrosospira multiformis</name>
    <dbReference type="NCBI Taxonomy" id="1231"/>
    <lineage>
        <taxon>Bacteria</taxon>
        <taxon>Pseudomonadati</taxon>
        <taxon>Pseudomonadota</taxon>
        <taxon>Betaproteobacteria</taxon>
        <taxon>Nitrosomonadales</taxon>
        <taxon>Nitrosomonadaceae</taxon>
        <taxon>Nitrosospira</taxon>
    </lineage>
</organism>
<name>A0A1H8INH9_9PROT</name>
<evidence type="ECO:0000256" key="1">
    <source>
        <dbReference type="SAM" id="MobiDB-lite"/>
    </source>
</evidence>
<sequence>MKELFRFGVIRPPRPASRRGSIVFPGNLTLLRRGLFAALDHPDPRASMRTAAAQFFEGNEFSEDAASIQFGSALLDLRERLQNLGSISGVTLARAVEEATGTVANQLVEDAGFANLKDRAFDTVLALRVLPDRFPRLSPIFTGLVRMIDLVQRLSENDQTLDDETAATLLHRTIVLPRALFPMPRAPHPAPTPAPAVDPRSGGRGGGGGARQLSNRIAALDRARVAILSTGVDDLAVTGGRDARVRSNAIARLPADIREALRSVNVNLSNVTVSTALDQIGLASAALGQSLRETQEQRIAPSLVMIGTATVPMLDQNMLPAGDIALPEGPRVPTSVGAIRPIGIMPLIVVFEQIKRYELDQISDVQTILRSEKQSRETRRLTRTEESFETEIERSTEQERDEQTTERNEMQQEVGLTIEESERFNVGATISGSYGPIKAELTTGFESEFATEESRKSASTYAREVTNKTATKVTEKVREKRTRTTLEEFEEKFGHGFDNTAGAADVSAIFQWLTKVMEYEVREVGERLMIEVMVPEPAANYLWSVARESELPDGFAPPEPFTAAPSDITPENYGEFVKKYNVVGVEPVPDLITTISIALEGKAQALEEGVLPPPMAEAKDVDIPKGYRAVIAHASSNVIAVPPEPVSGTPGGFGPAAEVYITVGREEFGFESESRLLDGETGDSPQNIPVTVLVNNVLAYTVAIEISCLQMPGMMEAWRLKTHALILQAYLALKTEYQERLAALALERREEPEGRHPLENQTIIRSELQRSAISILTAQHYDLFSAILESAGQRPRIDFDEAFAEGNYVAAFSRWFEWENMVYVFQPYFWARKSTWNYRLLSSDVDPLFAAFLRAGFARIQIPVRPGFEEFALAFFETGEVPQSHPSGVIGEDYLSIVEELKAMLGVGDRGELIDSFEVRLPTTLHTLRTEPGLPAWEPNEEGNWVPAEPPP</sequence>
<proteinExistence type="predicted"/>
<feature type="region of interest" description="Disordered" evidence="1">
    <location>
        <begin position="372"/>
        <end position="410"/>
    </location>
</feature>